<keyword evidence="2" id="KW-0805">Transcription regulation</keyword>
<dbReference type="EMBL" id="JARK01000140">
    <property type="protein sequence ID" value="EYC42194.1"/>
    <property type="molecule type" value="Genomic_DNA"/>
</dbReference>
<comment type="caution">
    <text evidence="8">The sequence shown here is derived from an EMBL/GenBank/DDBJ whole genome shotgun (WGS) entry which is preliminary data.</text>
</comment>
<gene>
    <name evidence="8" type="primary">Acey_s0540.g3166</name>
    <name evidence="8" type="synonym">Acey-mxl-2</name>
    <name evidence="8" type="ORF">Y032_0540g3166</name>
</gene>
<accession>A0A016WQV6</accession>
<organism evidence="8 9">
    <name type="scientific">Ancylostoma ceylanicum</name>
    <dbReference type="NCBI Taxonomy" id="53326"/>
    <lineage>
        <taxon>Eukaryota</taxon>
        <taxon>Metazoa</taxon>
        <taxon>Ecdysozoa</taxon>
        <taxon>Nematoda</taxon>
        <taxon>Chromadorea</taxon>
        <taxon>Rhabditida</taxon>
        <taxon>Rhabditina</taxon>
        <taxon>Rhabditomorpha</taxon>
        <taxon>Strongyloidea</taxon>
        <taxon>Ancylostomatidae</taxon>
        <taxon>Ancylostomatinae</taxon>
        <taxon>Ancylostoma</taxon>
    </lineage>
</organism>
<dbReference type="Gene3D" id="4.10.280.10">
    <property type="entry name" value="Helix-loop-helix DNA-binding domain"/>
    <property type="match status" value="1"/>
</dbReference>
<keyword evidence="3" id="KW-0238">DNA-binding</keyword>
<dbReference type="GO" id="GO:0005634">
    <property type="term" value="C:nucleus"/>
    <property type="evidence" value="ECO:0007669"/>
    <property type="project" value="UniProtKB-SubCell"/>
</dbReference>
<sequence>MGAPIDASWRSILSWLSAGALPALRHASWHAVRSHVTTKYAHCSSALAGLREEFSELMRASDARLTQIASTDLFSRYQNQLTYFQSGYSDLKELIPQTASAMGCKTTNAAILFRACDYMAQLTSEVEANEKELQQLSAQVSALEIIAAQYETMAAEAPSSNSSSLQARMLQILLDDCFSSFVEQVDFSSYATITRTLLTWVEQLAAHNDQFKKTAGQMVTLPFTLR</sequence>
<dbReference type="GO" id="GO:0000981">
    <property type="term" value="F:DNA-binding transcription factor activity, RNA polymerase II-specific"/>
    <property type="evidence" value="ECO:0007669"/>
    <property type="project" value="TreeGrafter"/>
</dbReference>
<keyword evidence="9" id="KW-1185">Reference proteome</keyword>
<dbReference type="InterPro" id="IPR052207">
    <property type="entry name" value="Max-like/E-box_TFs"/>
</dbReference>
<feature type="coiled-coil region" evidence="6">
    <location>
        <begin position="119"/>
        <end position="153"/>
    </location>
</feature>
<dbReference type="PANTHER" id="PTHR15741:SF25">
    <property type="entry name" value="MAX-LIKE PROTEIN X"/>
    <property type="match status" value="1"/>
</dbReference>
<dbReference type="InterPro" id="IPR011598">
    <property type="entry name" value="bHLH_dom"/>
</dbReference>
<evidence type="ECO:0000256" key="3">
    <source>
        <dbReference type="ARBA" id="ARBA00023125"/>
    </source>
</evidence>
<dbReference type="PANTHER" id="PTHR15741">
    <property type="entry name" value="BASIC HELIX-LOOP-HELIX ZIP TRANSCRIPTION FACTOR"/>
    <property type="match status" value="1"/>
</dbReference>
<evidence type="ECO:0000313" key="9">
    <source>
        <dbReference type="Proteomes" id="UP000024635"/>
    </source>
</evidence>
<name>A0A016WQV6_9BILA</name>
<keyword evidence="4" id="KW-0804">Transcription</keyword>
<evidence type="ECO:0000256" key="1">
    <source>
        <dbReference type="ARBA" id="ARBA00004123"/>
    </source>
</evidence>
<dbReference type="SUPFAM" id="SSF47459">
    <property type="entry name" value="HLH, helix-loop-helix DNA-binding domain"/>
    <property type="match status" value="1"/>
</dbReference>
<dbReference type="GO" id="GO:0046983">
    <property type="term" value="F:protein dimerization activity"/>
    <property type="evidence" value="ECO:0007669"/>
    <property type="project" value="InterPro"/>
</dbReference>
<evidence type="ECO:0000259" key="7">
    <source>
        <dbReference type="Pfam" id="PF00010"/>
    </source>
</evidence>
<dbReference type="Pfam" id="PF00010">
    <property type="entry name" value="HLH"/>
    <property type="match status" value="1"/>
</dbReference>
<proteinExistence type="predicted"/>
<dbReference type="OrthoDB" id="5778525at2759"/>
<protein>
    <recommendedName>
        <fullName evidence="7">BHLH domain-containing protein</fullName>
    </recommendedName>
</protein>
<dbReference type="InterPro" id="IPR036638">
    <property type="entry name" value="HLH_DNA-bd_sf"/>
</dbReference>
<evidence type="ECO:0000256" key="6">
    <source>
        <dbReference type="SAM" id="Coils"/>
    </source>
</evidence>
<reference evidence="9" key="1">
    <citation type="journal article" date="2015" name="Nat. Genet.">
        <title>The genome and transcriptome of the zoonotic hookworm Ancylostoma ceylanicum identify infection-specific gene families.</title>
        <authorList>
            <person name="Schwarz E.M."/>
            <person name="Hu Y."/>
            <person name="Antoshechkin I."/>
            <person name="Miller M.M."/>
            <person name="Sternberg P.W."/>
            <person name="Aroian R.V."/>
        </authorList>
    </citation>
    <scope>NUCLEOTIDE SEQUENCE</scope>
    <source>
        <strain evidence="9">HY135</strain>
    </source>
</reference>
<keyword evidence="6" id="KW-0175">Coiled coil</keyword>
<dbReference type="Proteomes" id="UP000024635">
    <property type="component" value="Unassembled WGS sequence"/>
</dbReference>
<evidence type="ECO:0000256" key="4">
    <source>
        <dbReference type="ARBA" id="ARBA00023163"/>
    </source>
</evidence>
<dbReference type="AlphaFoldDB" id="A0A016WQV6"/>
<comment type="subcellular location">
    <subcellularLocation>
        <location evidence="1">Nucleus</location>
    </subcellularLocation>
</comment>
<keyword evidence="5" id="KW-0539">Nucleus</keyword>
<evidence type="ECO:0000256" key="2">
    <source>
        <dbReference type="ARBA" id="ARBA00023015"/>
    </source>
</evidence>
<feature type="domain" description="BHLH" evidence="7">
    <location>
        <begin position="86"/>
        <end position="122"/>
    </location>
</feature>
<evidence type="ECO:0000313" key="8">
    <source>
        <dbReference type="EMBL" id="EYC42194.1"/>
    </source>
</evidence>
<evidence type="ECO:0000256" key="5">
    <source>
        <dbReference type="ARBA" id="ARBA00023242"/>
    </source>
</evidence>
<dbReference type="GO" id="GO:0000978">
    <property type="term" value="F:RNA polymerase II cis-regulatory region sequence-specific DNA binding"/>
    <property type="evidence" value="ECO:0007669"/>
    <property type="project" value="TreeGrafter"/>
</dbReference>
<dbReference type="STRING" id="53326.A0A016WQV6"/>